<gene>
    <name evidence="2" type="ORF">H7995_03305</name>
</gene>
<reference evidence="2 3" key="1">
    <citation type="submission" date="2020-08" db="EMBL/GenBank/DDBJ databases">
        <title>Pseudomonas sp. nov.</title>
        <authorList>
            <person name="Gieschler S."/>
            <person name="Fiedler G."/>
            <person name="Brinks E."/>
            <person name="Boehnlein C."/>
            <person name="Franz C.M.A.P."/>
            <person name="Kabisch J."/>
        </authorList>
    </citation>
    <scope>NUCLEOTIDE SEQUENCE [LARGE SCALE GENOMIC DNA]</scope>
    <source>
        <strain evidence="2 3">MBT-1</strain>
    </source>
</reference>
<comment type="caution">
    <text evidence="2">The sequence shown here is derived from an EMBL/GenBank/DDBJ whole genome shotgun (WGS) entry which is preliminary data.</text>
</comment>
<name>A0A7X1KW41_9PSED</name>
<keyword evidence="3" id="KW-1185">Reference proteome</keyword>
<sequence length="325" mass="36108">MQTVRHAGSTSSAGDAVTKVVSADNALRWVSPVENAEFKITEDGEFPEIVFEFHAQAVADCTWSWVIEWDAKVSGLRERARQGNALQTFKASGSFNNRNNVWVADLSGSVLGGTLTVTVALGQRTLSRSVVIKGANPSKDSVANYIADLEDMSGFEKLLEQETGSKHFIELDSEPIVAFDKGYGITQMTNPAPSFEQVWSWKANILAGSSIYKDKVRAAKQYLGQASRTYTDEQLRHEVFSRWNGGSYHEWDAAASSWVRKKNTLCDSNTGNIGWSMDKEKNKGKTESELRERDKDTYKKGTKGQSADHPWEYKGVCYADHVLAE</sequence>
<proteinExistence type="predicted"/>
<protein>
    <submittedName>
        <fullName evidence="2">Uncharacterized protein</fullName>
    </submittedName>
</protein>
<evidence type="ECO:0000313" key="3">
    <source>
        <dbReference type="Proteomes" id="UP000526003"/>
    </source>
</evidence>
<evidence type="ECO:0000313" key="2">
    <source>
        <dbReference type="EMBL" id="MBC2688822.1"/>
    </source>
</evidence>
<organism evidence="2 3">
    <name type="scientific">Pseudomonas kielensis</name>
    <dbReference type="NCBI Taxonomy" id="2762577"/>
    <lineage>
        <taxon>Bacteria</taxon>
        <taxon>Pseudomonadati</taxon>
        <taxon>Pseudomonadota</taxon>
        <taxon>Gammaproteobacteria</taxon>
        <taxon>Pseudomonadales</taxon>
        <taxon>Pseudomonadaceae</taxon>
        <taxon>Pseudomonas</taxon>
    </lineage>
</organism>
<feature type="compositionally biased region" description="Basic and acidic residues" evidence="1">
    <location>
        <begin position="277"/>
        <end position="299"/>
    </location>
</feature>
<accession>A0A7X1KW41</accession>
<dbReference type="Proteomes" id="UP000526003">
    <property type="component" value="Unassembled WGS sequence"/>
</dbReference>
<feature type="region of interest" description="Disordered" evidence="1">
    <location>
        <begin position="276"/>
        <end position="309"/>
    </location>
</feature>
<evidence type="ECO:0000256" key="1">
    <source>
        <dbReference type="SAM" id="MobiDB-lite"/>
    </source>
</evidence>
<dbReference type="EMBL" id="JACMYG010000002">
    <property type="protein sequence ID" value="MBC2688822.1"/>
    <property type="molecule type" value="Genomic_DNA"/>
</dbReference>
<dbReference type="AlphaFoldDB" id="A0A7X1KW41"/>
<dbReference type="RefSeq" id="WP_185817983.1">
    <property type="nucleotide sequence ID" value="NZ_CP130043.1"/>
</dbReference>